<accession>A0A1P8UI10</accession>
<reference evidence="1 2" key="1">
    <citation type="submission" date="2017-01" db="EMBL/GenBank/DDBJ databases">
        <title>Draft sequence of Acidihalobacter ferrooxidans strain DSM 14175 (strain V8).</title>
        <authorList>
            <person name="Khaleque H.N."/>
            <person name="Ramsay J.P."/>
            <person name="Murphy R.J.T."/>
            <person name="Kaksonen A.H."/>
            <person name="Boxall N.J."/>
            <person name="Watkin E.L.J."/>
        </authorList>
    </citation>
    <scope>NUCLEOTIDE SEQUENCE [LARGE SCALE GENOMIC DNA]</scope>
    <source>
        <strain evidence="1 2">V8</strain>
    </source>
</reference>
<dbReference type="STRING" id="1765967.BW247_10460"/>
<dbReference type="RefSeq" id="WP_076837097.1">
    <property type="nucleotide sequence ID" value="NZ_CP019434.1"/>
</dbReference>
<dbReference type="EMBL" id="CP019434">
    <property type="protein sequence ID" value="APZ43457.1"/>
    <property type="molecule type" value="Genomic_DNA"/>
</dbReference>
<gene>
    <name evidence="1" type="ORF">BW247_10460</name>
</gene>
<dbReference type="OrthoDB" id="5791444at2"/>
<evidence type="ECO:0000313" key="1">
    <source>
        <dbReference type="EMBL" id="APZ43457.1"/>
    </source>
</evidence>
<sequence>MKLGRILIGLIILALILVIGGSPWYMQRIVDRELVSGVQTINQQGQFTARYQRTADNWFGQRGTLTLVPLRPNLRKLYDTDPRPFTLHLNIAYGLIPFAAWGRDGVSFMPVGAVIDARIPGLAAQLRKAGSSYRLRDVVGLSGNSRVAFHLAPGKMVSTDGTRLSWGASELHFEQHGDRIDGAGKTGAFDAMRNTGGKPLLHIAPSTLSVHDLRSVDGQSAGRIAFDWGGLQLALPAKARRPSTAFEMGALHFGTDTRFADGIAIGKVTLTLASIRLRQPADATTVKFALKDMRLQSKMNPPQADYVDSSLDWTIAGIQAEGRHYSPLQLSLHLDHQYVPALLEAAKAMRTLQQQLNKQPNLPPQLLLPSMLSVLMPSLQQYIAHRPVLRITRLRLGMPGGVLDGSGEARIVPADGVTPSLVTVAQDIDAQVALQLPAPLAHQIAVQILKRRGVPADKLQQDATLMLDNLKQQGLLRSHSKGYALDVAYKNGAIEINGQVIRRR</sequence>
<dbReference type="AlphaFoldDB" id="A0A1P8UI10"/>
<proteinExistence type="predicted"/>
<evidence type="ECO:0008006" key="3">
    <source>
        <dbReference type="Google" id="ProtNLM"/>
    </source>
</evidence>
<keyword evidence="2" id="KW-1185">Reference proteome</keyword>
<name>A0A1P8UI10_9GAMM</name>
<protein>
    <recommendedName>
        <fullName evidence="3">DUF945 domain-containing protein</fullName>
    </recommendedName>
</protein>
<dbReference type="Proteomes" id="UP000243807">
    <property type="component" value="Chromosome"/>
</dbReference>
<dbReference type="InterPro" id="IPR010352">
    <property type="entry name" value="DUF945"/>
</dbReference>
<dbReference type="KEGG" id="afy:BW247_10460"/>
<dbReference type="Pfam" id="PF06097">
    <property type="entry name" value="DUF945"/>
    <property type="match status" value="1"/>
</dbReference>
<evidence type="ECO:0000313" key="2">
    <source>
        <dbReference type="Proteomes" id="UP000243807"/>
    </source>
</evidence>
<organism evidence="1 2">
    <name type="scientific">Acidihalobacter ferrooxydans</name>
    <dbReference type="NCBI Taxonomy" id="1765967"/>
    <lineage>
        <taxon>Bacteria</taxon>
        <taxon>Pseudomonadati</taxon>
        <taxon>Pseudomonadota</taxon>
        <taxon>Gammaproteobacteria</taxon>
        <taxon>Chromatiales</taxon>
        <taxon>Ectothiorhodospiraceae</taxon>
        <taxon>Acidihalobacter</taxon>
    </lineage>
</organism>